<evidence type="ECO:0000313" key="3">
    <source>
        <dbReference type="Proteomes" id="UP000823399"/>
    </source>
</evidence>
<dbReference type="InterPro" id="IPR023298">
    <property type="entry name" value="ATPase_P-typ_TM_dom_sf"/>
</dbReference>
<name>A0A9P7JL89_9AGAM</name>
<protein>
    <recommendedName>
        <fullName evidence="1">Cation-transporting P-type ATPase C-terminal domain-containing protein</fullName>
    </recommendedName>
</protein>
<dbReference type="RefSeq" id="XP_041284592.1">
    <property type="nucleotide sequence ID" value="XM_041430031.1"/>
</dbReference>
<gene>
    <name evidence="2" type="ORF">F5147DRAFT_527735</name>
</gene>
<dbReference type="Gene3D" id="1.20.1110.10">
    <property type="entry name" value="Calcium-transporting ATPase, transmembrane domain"/>
    <property type="match status" value="1"/>
</dbReference>
<accession>A0A9P7JL89</accession>
<dbReference type="Pfam" id="PF00689">
    <property type="entry name" value="Cation_ATPase_C"/>
    <property type="match status" value="1"/>
</dbReference>
<comment type="caution">
    <text evidence="2">The sequence shown here is derived from an EMBL/GenBank/DDBJ whole genome shotgun (WGS) entry which is preliminary data.</text>
</comment>
<feature type="non-terminal residue" evidence="2">
    <location>
        <position position="1"/>
    </location>
</feature>
<dbReference type="SUPFAM" id="SSF81665">
    <property type="entry name" value="Calcium ATPase, transmembrane domain M"/>
    <property type="match status" value="1"/>
</dbReference>
<organism evidence="2 3">
    <name type="scientific">Suillus discolor</name>
    <dbReference type="NCBI Taxonomy" id="1912936"/>
    <lineage>
        <taxon>Eukaryota</taxon>
        <taxon>Fungi</taxon>
        <taxon>Dikarya</taxon>
        <taxon>Basidiomycota</taxon>
        <taxon>Agaricomycotina</taxon>
        <taxon>Agaricomycetes</taxon>
        <taxon>Agaricomycetidae</taxon>
        <taxon>Boletales</taxon>
        <taxon>Suillineae</taxon>
        <taxon>Suillaceae</taxon>
        <taxon>Suillus</taxon>
    </lineage>
</organism>
<dbReference type="OrthoDB" id="158672at2759"/>
<dbReference type="Proteomes" id="UP000823399">
    <property type="component" value="Unassembled WGS sequence"/>
</dbReference>
<proteinExistence type="predicted"/>
<evidence type="ECO:0000259" key="1">
    <source>
        <dbReference type="Pfam" id="PF00689"/>
    </source>
</evidence>
<dbReference type="GeneID" id="64692290"/>
<reference evidence="2" key="1">
    <citation type="journal article" date="2020" name="New Phytol.">
        <title>Comparative genomics reveals dynamic genome evolution in host specialist ectomycorrhizal fungi.</title>
        <authorList>
            <person name="Lofgren L.A."/>
            <person name="Nguyen N.H."/>
            <person name="Vilgalys R."/>
            <person name="Ruytinx J."/>
            <person name="Liao H.L."/>
            <person name="Branco S."/>
            <person name="Kuo A."/>
            <person name="LaButti K."/>
            <person name="Lipzen A."/>
            <person name="Andreopoulos W."/>
            <person name="Pangilinan J."/>
            <person name="Riley R."/>
            <person name="Hundley H."/>
            <person name="Na H."/>
            <person name="Barry K."/>
            <person name="Grigoriev I.V."/>
            <person name="Stajich J.E."/>
            <person name="Kennedy P.G."/>
        </authorList>
    </citation>
    <scope>NUCLEOTIDE SEQUENCE</scope>
    <source>
        <strain evidence="2">FC423</strain>
    </source>
</reference>
<feature type="non-terminal residue" evidence="2">
    <location>
        <position position="64"/>
    </location>
</feature>
<keyword evidence="3" id="KW-1185">Reference proteome</keyword>
<feature type="domain" description="Cation-transporting P-type ATPase C-terminal" evidence="1">
    <location>
        <begin position="2"/>
        <end position="50"/>
    </location>
</feature>
<sequence>VATALIAVINLYGPGLQSVFNTTPIPGMFWGPPFAFALGILCVDETRKLIVRTYPKSIIAKMAW</sequence>
<dbReference type="AlphaFoldDB" id="A0A9P7JL89"/>
<dbReference type="EMBL" id="JABBWM010000198">
    <property type="protein sequence ID" value="KAG2084914.1"/>
    <property type="molecule type" value="Genomic_DNA"/>
</dbReference>
<evidence type="ECO:0000313" key="2">
    <source>
        <dbReference type="EMBL" id="KAG2084914.1"/>
    </source>
</evidence>
<dbReference type="InterPro" id="IPR006068">
    <property type="entry name" value="ATPase_P-typ_cation-transptr_C"/>
</dbReference>